<protein>
    <submittedName>
        <fullName evidence="3">Uncharacterized protein LOC105060417</fullName>
    </submittedName>
</protein>
<dbReference type="RefSeq" id="XP_010942398.1">
    <property type="nucleotide sequence ID" value="XM_010944096.1"/>
</dbReference>
<sequence length="158" mass="16499">MGKRLTVGNGEVTCDGSDSEMGEVAEEGTRDADEEEVDGMEGEVGNGEVTFDGCGPWVVEAEEAIVVGEGEKRSSICIQRGRMLMFSMPWGEARGGGREGVEEGEEEETGNGSMIDGWLDEGDGGRGEEDGGVDAVGGEKSGNVDQGIMWPVAKKGSC</sequence>
<proteinExistence type="predicted"/>
<evidence type="ECO:0000256" key="1">
    <source>
        <dbReference type="SAM" id="MobiDB-lite"/>
    </source>
</evidence>
<dbReference type="Proteomes" id="UP000504607">
    <property type="component" value="Unplaced"/>
</dbReference>
<keyword evidence="2" id="KW-1185">Reference proteome</keyword>
<feature type="region of interest" description="Disordered" evidence="1">
    <location>
        <begin position="90"/>
        <end position="158"/>
    </location>
</feature>
<evidence type="ECO:0000313" key="2">
    <source>
        <dbReference type="Proteomes" id="UP000504607"/>
    </source>
</evidence>
<dbReference type="AlphaFoldDB" id="A0A6I9SG46"/>
<organism evidence="2 3">
    <name type="scientific">Elaeis guineensis var. tenera</name>
    <name type="common">Oil palm</name>
    <dbReference type="NCBI Taxonomy" id="51953"/>
    <lineage>
        <taxon>Eukaryota</taxon>
        <taxon>Viridiplantae</taxon>
        <taxon>Streptophyta</taxon>
        <taxon>Embryophyta</taxon>
        <taxon>Tracheophyta</taxon>
        <taxon>Spermatophyta</taxon>
        <taxon>Magnoliopsida</taxon>
        <taxon>Liliopsida</taxon>
        <taxon>Arecaceae</taxon>
        <taxon>Arecoideae</taxon>
        <taxon>Cocoseae</taxon>
        <taxon>Elaeidinae</taxon>
        <taxon>Elaeis</taxon>
    </lineage>
</organism>
<dbReference type="InParanoid" id="A0A6I9SG46"/>
<feature type="compositionally biased region" description="Acidic residues" evidence="1">
    <location>
        <begin position="17"/>
        <end position="41"/>
    </location>
</feature>
<gene>
    <name evidence="3" type="primary">LOC105060417</name>
</gene>
<evidence type="ECO:0000313" key="3">
    <source>
        <dbReference type="RefSeq" id="XP_010942398.1"/>
    </source>
</evidence>
<name>A0A6I9SG46_ELAGV</name>
<accession>A0A6I9SG46</accession>
<reference evidence="3" key="1">
    <citation type="submission" date="2025-08" db="UniProtKB">
        <authorList>
            <consortium name="RefSeq"/>
        </authorList>
    </citation>
    <scope>IDENTIFICATION</scope>
</reference>
<feature type="region of interest" description="Disordered" evidence="1">
    <location>
        <begin position="1"/>
        <end position="47"/>
    </location>
</feature>